<dbReference type="GO" id="GO:0043856">
    <property type="term" value="F:anti-sigma factor antagonist activity"/>
    <property type="evidence" value="ECO:0007669"/>
    <property type="project" value="TreeGrafter"/>
</dbReference>
<protein>
    <recommendedName>
        <fullName evidence="1">STAS domain-containing protein</fullName>
    </recommendedName>
</protein>
<dbReference type="CDD" id="cd07043">
    <property type="entry name" value="STAS_anti-anti-sigma_factors"/>
    <property type="match status" value="1"/>
</dbReference>
<evidence type="ECO:0000259" key="1">
    <source>
        <dbReference type="PROSITE" id="PS50801"/>
    </source>
</evidence>
<dbReference type="STRING" id="1330330.IX53_06030"/>
<dbReference type="EMBL" id="CP011232">
    <property type="protein sequence ID" value="AKI97449.1"/>
    <property type="molecule type" value="Genomic_DNA"/>
</dbReference>
<keyword evidence="3" id="KW-1185">Reference proteome</keyword>
<dbReference type="Pfam" id="PF01740">
    <property type="entry name" value="STAS"/>
    <property type="match status" value="1"/>
</dbReference>
<feature type="domain" description="STAS" evidence="1">
    <location>
        <begin position="1"/>
        <end position="104"/>
    </location>
</feature>
<gene>
    <name evidence="2" type="ORF">IX53_06030</name>
</gene>
<dbReference type="PANTHER" id="PTHR33495">
    <property type="entry name" value="ANTI-SIGMA FACTOR ANTAGONIST TM_1081-RELATED-RELATED"/>
    <property type="match status" value="1"/>
</dbReference>
<dbReference type="AlphaFoldDB" id="A0A0G2ZD25"/>
<dbReference type="InterPro" id="IPR036513">
    <property type="entry name" value="STAS_dom_sf"/>
</dbReference>
<dbReference type="Gene3D" id="3.30.750.24">
    <property type="entry name" value="STAS domain"/>
    <property type="match status" value="1"/>
</dbReference>
<proteinExistence type="predicted"/>
<dbReference type="RefSeq" id="WP_047754583.1">
    <property type="nucleotide sequence ID" value="NZ_CAJUHA010000011.1"/>
</dbReference>
<organism evidence="2 3">
    <name type="scientific">Kosmotoga pacifica</name>
    <dbReference type="NCBI Taxonomy" id="1330330"/>
    <lineage>
        <taxon>Bacteria</taxon>
        <taxon>Thermotogati</taxon>
        <taxon>Thermotogota</taxon>
        <taxon>Thermotogae</taxon>
        <taxon>Kosmotogales</taxon>
        <taxon>Kosmotogaceae</taxon>
        <taxon>Kosmotoga</taxon>
    </lineage>
</organism>
<sequence length="104" mass="11597">MVKEIVVQEKRITALTDESFFENIFNFAGEGEVLALNLKNVEMIDSSGIARILSLRKKLESKDSELAIVSPSPYVKKVLLILGINRAIKVVENISQLMVEPHEG</sequence>
<dbReference type="KEGG" id="kpf:IX53_06030"/>
<evidence type="ECO:0000313" key="2">
    <source>
        <dbReference type="EMBL" id="AKI97449.1"/>
    </source>
</evidence>
<name>A0A0G2ZD25_9BACT</name>
<dbReference type="PATRIC" id="fig|1330330.3.peg.1221"/>
<dbReference type="PROSITE" id="PS50801">
    <property type="entry name" value="STAS"/>
    <property type="match status" value="1"/>
</dbReference>
<dbReference type="Proteomes" id="UP000035159">
    <property type="component" value="Chromosome"/>
</dbReference>
<reference evidence="2 3" key="1">
    <citation type="submission" date="2015-04" db="EMBL/GenBank/DDBJ databases">
        <title>Complete Genome Sequence of Kosmotoga pacifica SLHLJ1.</title>
        <authorList>
            <person name="Jiang L.J."/>
            <person name="Shao Z.Z."/>
            <person name="Jebbar M."/>
        </authorList>
    </citation>
    <scope>NUCLEOTIDE SEQUENCE [LARGE SCALE GENOMIC DNA]</scope>
    <source>
        <strain evidence="2 3">SLHLJ1</strain>
    </source>
</reference>
<dbReference type="InterPro" id="IPR002645">
    <property type="entry name" value="STAS_dom"/>
</dbReference>
<accession>A0A0G2ZD25</accession>
<evidence type="ECO:0000313" key="3">
    <source>
        <dbReference type="Proteomes" id="UP000035159"/>
    </source>
</evidence>
<dbReference type="OrthoDB" id="9796601at2"/>
<dbReference type="SUPFAM" id="SSF52091">
    <property type="entry name" value="SpoIIaa-like"/>
    <property type="match status" value="1"/>
</dbReference>